<accession>L7JVY2</accession>
<evidence type="ECO:0000313" key="1">
    <source>
        <dbReference type="EMBL" id="ELQ75638.1"/>
    </source>
</evidence>
<dbReference type="InParanoid" id="L7JVY2"/>
<dbReference type="AlphaFoldDB" id="L7JVY2"/>
<sequence>MQHTESRGWKEFLKKNCTDASHNGCKYIIYVNFFDFLHEFGLLVSHLMVYDIMKGVTEKKKVIDKITEEILENRKQFGEKHRGKTYYAVWKEAYKISNKTNLTINLEPIQDIMNYLSKECYIIYNNVKKVYTNNQKYLRYRCLDITESYEIAILDMNERQKQFNIPNTNHKVITLNNDNIHVVNRVEYNRKIKADLVRFDQLIKNLVKLSI</sequence>
<dbReference type="Proteomes" id="UP000011185">
    <property type="component" value="Unassembled WGS sequence"/>
</dbReference>
<keyword evidence="2" id="KW-1185">Reference proteome</keyword>
<protein>
    <submittedName>
        <fullName evidence="1">Uncharacterized protein</fullName>
    </submittedName>
</protein>
<dbReference type="HOGENOM" id="CLU_1305648_0_0_1"/>
<proteinExistence type="predicted"/>
<reference evidence="1 2" key="1">
    <citation type="journal article" date="2012" name="PLoS Pathog.">
        <title>The genome of the obligate intracellular parasite Trachipleistophora hominis: new insights into microsporidian genome dynamics and reductive evolution.</title>
        <authorList>
            <person name="Heinz E."/>
            <person name="Williams T.A."/>
            <person name="Nakjang S."/>
            <person name="Noel C.J."/>
            <person name="Swan D.C."/>
            <person name="Goldberg A.V."/>
            <person name="Harris S.R."/>
            <person name="Weinmaier T."/>
            <person name="Markert S."/>
            <person name="Becher D."/>
            <person name="Bernhardt J."/>
            <person name="Dagan T."/>
            <person name="Hacker C."/>
            <person name="Lucocq J.M."/>
            <person name="Schweder T."/>
            <person name="Rattei T."/>
            <person name="Hall N."/>
            <person name="Hirt R.P."/>
            <person name="Embley T.M."/>
        </authorList>
    </citation>
    <scope>NUCLEOTIDE SEQUENCE [LARGE SCALE GENOMIC DNA]</scope>
</reference>
<gene>
    <name evidence="1" type="ORF">THOM_1409</name>
</gene>
<organism evidence="1 2">
    <name type="scientific">Trachipleistophora hominis</name>
    <name type="common">Microsporidian parasite</name>
    <dbReference type="NCBI Taxonomy" id="72359"/>
    <lineage>
        <taxon>Eukaryota</taxon>
        <taxon>Fungi</taxon>
        <taxon>Fungi incertae sedis</taxon>
        <taxon>Microsporidia</taxon>
        <taxon>Pleistophoridae</taxon>
        <taxon>Trachipleistophora</taxon>
    </lineage>
</organism>
<name>L7JVY2_TRAHO</name>
<dbReference type="EMBL" id="JH993937">
    <property type="protein sequence ID" value="ELQ75638.1"/>
    <property type="molecule type" value="Genomic_DNA"/>
</dbReference>
<evidence type="ECO:0000313" key="2">
    <source>
        <dbReference type="Proteomes" id="UP000011185"/>
    </source>
</evidence>
<dbReference type="VEuPathDB" id="MicrosporidiaDB:THOM_1409"/>